<dbReference type="RefSeq" id="WP_011992703.1">
    <property type="nucleotide sequence ID" value="NC_009715.2"/>
</dbReference>
<evidence type="ECO:0000256" key="6">
    <source>
        <dbReference type="ARBA" id="ARBA00023077"/>
    </source>
</evidence>
<keyword evidence="4" id="KW-0812">Transmembrane</keyword>
<gene>
    <name evidence="11" type="ORF">CCV52592_0425</name>
</gene>
<evidence type="ECO:0000256" key="8">
    <source>
        <dbReference type="ARBA" id="ARBA00023170"/>
    </source>
</evidence>
<evidence type="ECO:0000256" key="9">
    <source>
        <dbReference type="ARBA" id="ARBA00023237"/>
    </source>
</evidence>
<dbReference type="STRING" id="360105.CCV52592_0425"/>
<keyword evidence="6" id="KW-0798">TonB box</keyword>
<evidence type="ECO:0000256" key="7">
    <source>
        <dbReference type="ARBA" id="ARBA00023136"/>
    </source>
</evidence>
<dbReference type="GO" id="GO:0044718">
    <property type="term" value="P:siderophore transmembrane transport"/>
    <property type="evidence" value="ECO:0007669"/>
    <property type="project" value="TreeGrafter"/>
</dbReference>
<dbReference type="Proteomes" id="UP000006380">
    <property type="component" value="Chromosome"/>
</dbReference>
<dbReference type="Pfam" id="PF00593">
    <property type="entry name" value="TonB_dep_Rec_b-barrel"/>
    <property type="match status" value="1"/>
</dbReference>
<keyword evidence="8 11" id="KW-0675">Receptor</keyword>
<dbReference type="GO" id="GO:0015344">
    <property type="term" value="F:siderophore uptake transmembrane transporter activity"/>
    <property type="evidence" value="ECO:0007669"/>
    <property type="project" value="TreeGrafter"/>
</dbReference>
<protein>
    <submittedName>
        <fullName evidence="11">TonB-dependent receptor</fullName>
    </submittedName>
</protein>
<dbReference type="KEGG" id="ccv:CCV52592_0425"/>
<keyword evidence="5" id="KW-0732">Signal</keyword>
<evidence type="ECO:0000256" key="2">
    <source>
        <dbReference type="ARBA" id="ARBA00022448"/>
    </source>
</evidence>
<dbReference type="InterPro" id="IPR039426">
    <property type="entry name" value="TonB-dep_rcpt-like"/>
</dbReference>
<evidence type="ECO:0000313" key="11">
    <source>
        <dbReference type="EMBL" id="EAT99920.1"/>
    </source>
</evidence>
<proteinExistence type="predicted"/>
<dbReference type="AlphaFoldDB" id="A7H0D9"/>
<dbReference type="GO" id="GO:0009279">
    <property type="term" value="C:cell outer membrane"/>
    <property type="evidence" value="ECO:0007669"/>
    <property type="project" value="UniProtKB-SubCell"/>
</dbReference>
<keyword evidence="12" id="KW-1185">Reference proteome</keyword>
<reference evidence="11" key="1">
    <citation type="submission" date="2016-07" db="EMBL/GenBank/DDBJ databases">
        <title>Comparative genomics of the Campylobacter concisus group.</title>
        <authorList>
            <person name="Miller W.G."/>
            <person name="Yee E."/>
            <person name="Chapman M.H."/>
            <person name="Huynh S."/>
            <person name="Bono J.L."/>
            <person name="On S.L.W."/>
            <person name="StLeger J."/>
            <person name="Foster G."/>
            <person name="Parker C.T."/>
        </authorList>
    </citation>
    <scope>NUCLEOTIDE SEQUENCE</scope>
    <source>
        <strain evidence="11">525.92</strain>
    </source>
</reference>
<evidence type="ECO:0000256" key="3">
    <source>
        <dbReference type="ARBA" id="ARBA00022452"/>
    </source>
</evidence>
<keyword evidence="7" id="KW-0472">Membrane</keyword>
<feature type="domain" description="TonB-dependent receptor-like beta-barrel" evidence="10">
    <location>
        <begin position="110"/>
        <end position="588"/>
    </location>
</feature>
<dbReference type="EMBL" id="CP000767">
    <property type="protein sequence ID" value="EAT99920.1"/>
    <property type="molecule type" value="Genomic_DNA"/>
</dbReference>
<evidence type="ECO:0000256" key="1">
    <source>
        <dbReference type="ARBA" id="ARBA00004571"/>
    </source>
</evidence>
<keyword evidence="3" id="KW-1134">Transmembrane beta strand</keyword>
<dbReference type="SUPFAM" id="SSF56935">
    <property type="entry name" value="Porins"/>
    <property type="match status" value="1"/>
</dbReference>
<dbReference type="PROSITE" id="PS01156">
    <property type="entry name" value="TONB_DEPENDENT_REC_2"/>
    <property type="match status" value="1"/>
</dbReference>
<dbReference type="InterPro" id="IPR036942">
    <property type="entry name" value="Beta-barrel_TonB_sf"/>
</dbReference>
<organism evidence="11 12">
    <name type="scientific">Campylobacter curvus (strain 525.92)</name>
    <dbReference type="NCBI Taxonomy" id="360105"/>
    <lineage>
        <taxon>Bacteria</taxon>
        <taxon>Pseudomonadati</taxon>
        <taxon>Campylobacterota</taxon>
        <taxon>Epsilonproteobacteria</taxon>
        <taxon>Campylobacterales</taxon>
        <taxon>Campylobacteraceae</taxon>
        <taxon>Campylobacter</taxon>
    </lineage>
</organism>
<dbReference type="PANTHER" id="PTHR30069:SF29">
    <property type="entry name" value="HEMOGLOBIN AND HEMOGLOBIN-HAPTOGLOBIN-BINDING PROTEIN 1-RELATED"/>
    <property type="match status" value="1"/>
</dbReference>
<dbReference type="PANTHER" id="PTHR30069">
    <property type="entry name" value="TONB-DEPENDENT OUTER MEMBRANE RECEPTOR"/>
    <property type="match status" value="1"/>
</dbReference>
<evidence type="ECO:0000313" key="12">
    <source>
        <dbReference type="Proteomes" id="UP000006380"/>
    </source>
</evidence>
<dbReference type="InterPro" id="IPR010917">
    <property type="entry name" value="TonB_rcpt_CS"/>
</dbReference>
<evidence type="ECO:0000256" key="5">
    <source>
        <dbReference type="ARBA" id="ARBA00022729"/>
    </source>
</evidence>
<dbReference type="OrthoDB" id="9760333at2"/>
<name>A7H0D9_CAMC5</name>
<dbReference type="InterPro" id="IPR000531">
    <property type="entry name" value="Beta-barrel_TonB"/>
</dbReference>
<sequence length="625" mass="71014">MRNILFSGAIAVSLLGADNIASSAVIAPIKEFAPPPLITPNIAQSAFLENQFDRADRSRYYFVTNKLDESMDKFHLSSGIYGGSFYSSALYRYRGANFYTILNAHYTKANDYKDGDGDKVGFGYKRYGQNFIVGYLPNDISEIRATFLHDRIDDDKQPQHQMDAVKTERYATKLDARIGDEALGNTLNLEFMYRQVEREANNYALRNSSSKARVEIKRKIFDFGAKYDTDISDFHNLVGFKITRDRHEGRRYTLTNAGFVHTGNRFPKIDTKIYQIYDTISYDLNEQNRLSFGLDYVWNKSETKSLDEVFVMPNMPAAMSNNLNTTRKLWRSIYGKDFDGSINHDGLSGALKYEFKPNEKDSYSLALESLYRVPSNMERFNALFGAGDNGWISNPFLKPERHNRVKADFKFASEAYKSYLNSMYGEDSFALKGYLIADDANDLVIYDRRHGAASTPTVNRNAVTSRNVDARLYLANLGAELNFARNFGAKFNAYYSYGQNKTDDRPLYQMRPFEANLQLDYRDYASFGSFNLGTALRYVAKQTRGDFDKSTGFGIDLKEAAKSFTTMDIYSGIEFKNKVGIRLGVNNIFDKKYAEFISGAHVGALAPNLVNAPGRTFWLSVHASF</sequence>
<keyword evidence="9" id="KW-0998">Cell outer membrane</keyword>
<accession>A7H0D9</accession>
<evidence type="ECO:0000256" key="4">
    <source>
        <dbReference type="ARBA" id="ARBA00022692"/>
    </source>
</evidence>
<evidence type="ECO:0000259" key="10">
    <source>
        <dbReference type="Pfam" id="PF00593"/>
    </source>
</evidence>
<comment type="subcellular location">
    <subcellularLocation>
        <location evidence="1">Cell outer membrane</location>
        <topology evidence="1">Multi-pass membrane protein</topology>
    </subcellularLocation>
</comment>
<dbReference type="Gene3D" id="2.40.170.20">
    <property type="entry name" value="TonB-dependent receptor, beta-barrel domain"/>
    <property type="match status" value="1"/>
</dbReference>
<keyword evidence="2" id="KW-0813">Transport</keyword>
<dbReference type="HOGENOM" id="CLU_443261_0_0_7"/>